<feature type="domain" description="Guanine nucleotide exchange factor DBS-like spectrin-like" evidence="2">
    <location>
        <begin position="66"/>
        <end position="115"/>
    </location>
</feature>
<dbReference type="Pfam" id="PF23289">
    <property type="entry name" value="Spectrin_5"/>
    <property type="match status" value="1"/>
</dbReference>
<dbReference type="InterPro" id="IPR056466">
    <property type="entry name" value="Spectrin_DBS"/>
</dbReference>
<dbReference type="OrthoDB" id="10004999at2759"/>
<dbReference type="PANTHER" id="PTHR22826:SF211">
    <property type="entry name" value="LD43457P"/>
    <property type="match status" value="1"/>
</dbReference>
<dbReference type="AlphaFoldDB" id="V4ANK2"/>
<feature type="non-terminal residue" evidence="3">
    <location>
        <position position="1"/>
    </location>
</feature>
<dbReference type="GO" id="GO:0005085">
    <property type="term" value="F:guanyl-nucleotide exchange factor activity"/>
    <property type="evidence" value="ECO:0007669"/>
    <property type="project" value="UniProtKB-KW"/>
</dbReference>
<dbReference type="GO" id="GO:0005737">
    <property type="term" value="C:cytoplasm"/>
    <property type="evidence" value="ECO:0007669"/>
    <property type="project" value="TreeGrafter"/>
</dbReference>
<dbReference type="STRING" id="225164.V4ANK2"/>
<dbReference type="KEGG" id="lgi:LOTGIDRAFT_76710"/>
<reference evidence="3 4" key="1">
    <citation type="journal article" date="2013" name="Nature">
        <title>Insights into bilaterian evolution from three spiralian genomes.</title>
        <authorList>
            <person name="Simakov O."/>
            <person name="Marletaz F."/>
            <person name="Cho S.J."/>
            <person name="Edsinger-Gonzales E."/>
            <person name="Havlak P."/>
            <person name="Hellsten U."/>
            <person name="Kuo D.H."/>
            <person name="Larsson T."/>
            <person name="Lv J."/>
            <person name="Arendt D."/>
            <person name="Savage R."/>
            <person name="Osoegawa K."/>
            <person name="de Jong P."/>
            <person name="Grimwood J."/>
            <person name="Chapman J.A."/>
            <person name="Shapiro H."/>
            <person name="Aerts A."/>
            <person name="Otillar R.P."/>
            <person name="Terry A.Y."/>
            <person name="Boore J.L."/>
            <person name="Grigoriev I.V."/>
            <person name="Lindberg D.R."/>
            <person name="Seaver E.C."/>
            <person name="Weisblat D.A."/>
            <person name="Putnam N.H."/>
            <person name="Rokhsar D.S."/>
        </authorList>
    </citation>
    <scope>NUCLEOTIDE SEQUENCE [LARGE SCALE GENOMIC DNA]</scope>
</reference>
<accession>V4ANK2</accession>
<keyword evidence="4" id="KW-1185">Reference proteome</keyword>
<dbReference type="HOGENOM" id="CLU_2102968_0_0_1"/>
<protein>
    <recommendedName>
        <fullName evidence="2">Guanine nucleotide exchange factor DBS-like spectrin-like domain-containing protein</fullName>
    </recommendedName>
</protein>
<gene>
    <name evidence="3" type="ORF">LOTGIDRAFT_76710</name>
</gene>
<feature type="non-terminal residue" evidence="3">
    <location>
        <position position="116"/>
    </location>
</feature>
<dbReference type="InterPro" id="IPR051336">
    <property type="entry name" value="RhoGEF_Guanine_NuclExch_SF"/>
</dbReference>
<dbReference type="Proteomes" id="UP000030746">
    <property type="component" value="Unassembled WGS sequence"/>
</dbReference>
<proteinExistence type="predicted"/>
<evidence type="ECO:0000313" key="3">
    <source>
        <dbReference type="EMBL" id="ESO98747.1"/>
    </source>
</evidence>
<dbReference type="EMBL" id="KB201205">
    <property type="protein sequence ID" value="ESO98747.1"/>
    <property type="molecule type" value="Genomic_DNA"/>
</dbReference>
<dbReference type="CTD" id="20252235"/>
<evidence type="ECO:0000259" key="2">
    <source>
        <dbReference type="Pfam" id="PF23289"/>
    </source>
</evidence>
<dbReference type="Gene3D" id="1.20.58.60">
    <property type="match status" value="1"/>
</dbReference>
<evidence type="ECO:0000313" key="4">
    <source>
        <dbReference type="Proteomes" id="UP000030746"/>
    </source>
</evidence>
<dbReference type="RefSeq" id="XP_009050325.1">
    <property type="nucleotide sequence ID" value="XM_009052077.1"/>
</dbReference>
<dbReference type="PANTHER" id="PTHR22826">
    <property type="entry name" value="RHO GUANINE EXCHANGE FACTOR-RELATED"/>
    <property type="match status" value="1"/>
</dbReference>
<evidence type="ECO:0000256" key="1">
    <source>
        <dbReference type="ARBA" id="ARBA00022658"/>
    </source>
</evidence>
<dbReference type="GeneID" id="20252235"/>
<organism evidence="3 4">
    <name type="scientific">Lottia gigantea</name>
    <name type="common">Giant owl limpet</name>
    <dbReference type="NCBI Taxonomy" id="225164"/>
    <lineage>
        <taxon>Eukaryota</taxon>
        <taxon>Metazoa</taxon>
        <taxon>Spiralia</taxon>
        <taxon>Lophotrochozoa</taxon>
        <taxon>Mollusca</taxon>
        <taxon>Gastropoda</taxon>
        <taxon>Patellogastropoda</taxon>
        <taxon>Lottioidea</taxon>
        <taxon>Lottiidae</taxon>
        <taxon>Lottia</taxon>
    </lineage>
</organism>
<keyword evidence="1" id="KW-0344">Guanine-nucleotide releasing factor</keyword>
<name>V4ANK2_LOTGI</name>
<sequence length="116" mass="13758">DQVMLDDNYAVDCIRPKCLELQRMCEQYKECMRKRQEILNKSHDLHERLDKANKWCSRGVDLLASQPLENCQTPHGAELALRDIETYLSSTKELKLNNPREFRQLFEDMMTPETRV</sequence>